<comment type="caution">
    <text evidence="1">The sequence shown here is derived from an EMBL/GenBank/DDBJ whole genome shotgun (WGS) entry which is preliminary data.</text>
</comment>
<reference evidence="1 2" key="1">
    <citation type="submission" date="2012-10" db="EMBL/GenBank/DDBJ databases">
        <title>Genome sequencing of Tanticharoenia sakaeratensis NBRC 103193.</title>
        <authorList>
            <person name="Azuma Y."/>
            <person name="Hadano H."/>
            <person name="Hirakawa H."/>
            <person name="Matsushita K."/>
        </authorList>
    </citation>
    <scope>NUCLEOTIDE SEQUENCE [LARGE SCALE GENOMIC DNA]</scope>
    <source>
        <strain evidence="1 2">NBRC 103193</strain>
    </source>
</reference>
<dbReference type="EMBL" id="BALE01000011">
    <property type="protein sequence ID" value="GAN53811.1"/>
    <property type="molecule type" value="Genomic_DNA"/>
</dbReference>
<proteinExistence type="predicted"/>
<protein>
    <recommendedName>
        <fullName evidence="3">Transglycosylase SLT domain-containing protein</fullName>
    </recommendedName>
</protein>
<sequence length="163" mass="17519">MGARMTGMDIGQLKHLVVAPTLEALTLSGTAAINLVTGTALAESNAAYLIQQGGGPALGLWQMEPATHDDCWTNFLRYWPDANYTKAVTAMLGSDIPRVQQLVSNLRYACAMARLRYFRAPDPLPAPQDPLALSRYHKAWYNTALGAADATVNAALFARAIAA</sequence>
<accession>A0A0D6MK12</accession>
<keyword evidence="2" id="KW-1185">Reference proteome</keyword>
<evidence type="ECO:0008006" key="3">
    <source>
        <dbReference type="Google" id="ProtNLM"/>
    </source>
</evidence>
<organism evidence="1 2">
    <name type="scientific">Tanticharoenia sakaeratensis NBRC 103193</name>
    <dbReference type="NCBI Taxonomy" id="1231623"/>
    <lineage>
        <taxon>Bacteria</taxon>
        <taxon>Pseudomonadati</taxon>
        <taxon>Pseudomonadota</taxon>
        <taxon>Alphaproteobacteria</taxon>
        <taxon>Acetobacterales</taxon>
        <taxon>Acetobacteraceae</taxon>
        <taxon>Tanticharoenia</taxon>
    </lineage>
</organism>
<evidence type="ECO:0000313" key="1">
    <source>
        <dbReference type="EMBL" id="GAN53811.1"/>
    </source>
</evidence>
<gene>
    <name evidence="1" type="ORF">Tasa_011_030</name>
</gene>
<dbReference type="STRING" id="1231623.Tasa_011_030"/>
<dbReference type="AlphaFoldDB" id="A0A0D6MK12"/>
<name>A0A0D6MK12_9PROT</name>
<evidence type="ECO:0000313" key="2">
    <source>
        <dbReference type="Proteomes" id="UP000032679"/>
    </source>
</evidence>
<dbReference type="Proteomes" id="UP000032679">
    <property type="component" value="Unassembled WGS sequence"/>
</dbReference>